<accession>A0ABV8S5K4</accession>
<comment type="caution">
    <text evidence="1">The sequence shown here is derived from an EMBL/GenBank/DDBJ whole genome shotgun (WGS) entry which is preliminary data.</text>
</comment>
<name>A0ABV8S5K4_9BACL</name>
<evidence type="ECO:0000313" key="1">
    <source>
        <dbReference type="EMBL" id="MFC4302172.1"/>
    </source>
</evidence>
<protein>
    <submittedName>
        <fullName evidence="1">Uncharacterized protein</fullName>
    </submittedName>
</protein>
<dbReference type="Proteomes" id="UP001595755">
    <property type="component" value="Unassembled WGS sequence"/>
</dbReference>
<organism evidence="1 2">
    <name type="scientific">Cohnella boryungensis</name>
    <dbReference type="NCBI Taxonomy" id="768479"/>
    <lineage>
        <taxon>Bacteria</taxon>
        <taxon>Bacillati</taxon>
        <taxon>Bacillota</taxon>
        <taxon>Bacilli</taxon>
        <taxon>Bacillales</taxon>
        <taxon>Paenibacillaceae</taxon>
        <taxon>Cohnella</taxon>
    </lineage>
</organism>
<dbReference type="EMBL" id="JBHSED010000003">
    <property type="protein sequence ID" value="MFC4302172.1"/>
    <property type="molecule type" value="Genomic_DNA"/>
</dbReference>
<proteinExistence type="predicted"/>
<evidence type="ECO:0000313" key="2">
    <source>
        <dbReference type="Proteomes" id="UP001595755"/>
    </source>
</evidence>
<sequence length="124" mass="14054">MMFDMLEDQRRRRDDVVQNDLVDILVRNPQRLLDALDRIGEQILHIFDGQIAVVTGANGSFEAYSKAAAVLRHFRAWARLKLEMTAMWIGNGGGQDSEFRANCMEYNKLTAEEDFGGANCIICN</sequence>
<reference evidence="2" key="1">
    <citation type="journal article" date="2019" name="Int. J. Syst. Evol. Microbiol.">
        <title>The Global Catalogue of Microorganisms (GCM) 10K type strain sequencing project: providing services to taxonomists for standard genome sequencing and annotation.</title>
        <authorList>
            <consortium name="The Broad Institute Genomics Platform"/>
            <consortium name="The Broad Institute Genome Sequencing Center for Infectious Disease"/>
            <person name="Wu L."/>
            <person name="Ma J."/>
        </authorList>
    </citation>
    <scope>NUCLEOTIDE SEQUENCE [LARGE SCALE GENOMIC DNA]</scope>
    <source>
        <strain evidence="2">CGMCC 4.1641</strain>
    </source>
</reference>
<gene>
    <name evidence="1" type="ORF">ACFO1S_01810</name>
</gene>
<keyword evidence="2" id="KW-1185">Reference proteome</keyword>